<evidence type="ECO:0000313" key="4">
    <source>
        <dbReference type="EMBL" id="KIP05863.1"/>
    </source>
</evidence>
<proteinExistence type="predicted"/>
<accession>A0A0C3PIP0</accession>
<dbReference type="AlphaFoldDB" id="A0A0C3PIP0"/>
<feature type="transmembrane region" description="Helical" evidence="2">
    <location>
        <begin position="157"/>
        <end position="179"/>
    </location>
</feature>
<keyword evidence="2" id="KW-1133">Transmembrane helix</keyword>
<dbReference type="HOGENOM" id="CLU_1124891_0_0_1"/>
<keyword evidence="2" id="KW-0472">Membrane</keyword>
<keyword evidence="2" id="KW-0812">Transmembrane</keyword>
<feature type="region of interest" description="Disordered" evidence="1">
    <location>
        <begin position="34"/>
        <end position="58"/>
    </location>
</feature>
<keyword evidence="3" id="KW-0732">Signal</keyword>
<feature type="chain" id="PRO_5002176885" description="Mid2 domain-containing protein" evidence="3">
    <location>
        <begin position="22"/>
        <end position="247"/>
    </location>
</feature>
<evidence type="ECO:0000256" key="2">
    <source>
        <dbReference type="SAM" id="Phobius"/>
    </source>
</evidence>
<keyword evidence="5" id="KW-1185">Reference proteome</keyword>
<organism evidence="4 5">
    <name type="scientific">Phlebiopsis gigantea (strain 11061_1 CR5-6)</name>
    <name type="common">White-rot fungus</name>
    <name type="synonym">Peniophora gigantea</name>
    <dbReference type="NCBI Taxonomy" id="745531"/>
    <lineage>
        <taxon>Eukaryota</taxon>
        <taxon>Fungi</taxon>
        <taxon>Dikarya</taxon>
        <taxon>Basidiomycota</taxon>
        <taxon>Agaricomycotina</taxon>
        <taxon>Agaricomycetes</taxon>
        <taxon>Polyporales</taxon>
        <taxon>Phanerochaetaceae</taxon>
        <taxon>Phlebiopsis</taxon>
    </lineage>
</organism>
<gene>
    <name evidence="4" type="ORF">PHLGIDRAFT_128641</name>
</gene>
<evidence type="ECO:0000256" key="1">
    <source>
        <dbReference type="SAM" id="MobiDB-lite"/>
    </source>
</evidence>
<name>A0A0C3PIP0_PHLG1</name>
<evidence type="ECO:0000313" key="5">
    <source>
        <dbReference type="Proteomes" id="UP000053257"/>
    </source>
</evidence>
<dbReference type="EMBL" id="KN840532">
    <property type="protein sequence ID" value="KIP05863.1"/>
    <property type="molecule type" value="Genomic_DNA"/>
</dbReference>
<dbReference type="Proteomes" id="UP000053257">
    <property type="component" value="Unassembled WGS sequence"/>
</dbReference>
<evidence type="ECO:0008006" key="6">
    <source>
        <dbReference type="Google" id="ProtNLM"/>
    </source>
</evidence>
<protein>
    <recommendedName>
        <fullName evidence="6">Mid2 domain-containing protein</fullName>
    </recommendedName>
</protein>
<evidence type="ECO:0000256" key="3">
    <source>
        <dbReference type="SAM" id="SignalP"/>
    </source>
</evidence>
<sequence length="247" mass="26389">MACGLLAFLLVLFLQSHFSFAACVPLTAPTTRNGAQATDSATLHPAPTVPPVAPSPDEEKVAARAPTDTDVYNPYSYSIPDWYTYTDYSIPSYSLPSYSIPSYSIPSYDIPSYTWTPPSITVPDYSYPTGGGDGGGKNTDALPGLATEMKKINWKKIGGAIAGSVTGFFGLLGGIWAGCKRRARRALKGPSDEEKYALHARAPSGAPSLGYQPGRGFGTVNEPLLAGGYHPQHHARFQSGQYMPTNF</sequence>
<reference evidence="4 5" key="1">
    <citation type="journal article" date="2014" name="PLoS Genet.">
        <title>Analysis of the Phlebiopsis gigantea genome, transcriptome and secretome provides insight into its pioneer colonization strategies of wood.</title>
        <authorList>
            <person name="Hori C."/>
            <person name="Ishida T."/>
            <person name="Igarashi K."/>
            <person name="Samejima M."/>
            <person name="Suzuki H."/>
            <person name="Master E."/>
            <person name="Ferreira P."/>
            <person name="Ruiz-Duenas F.J."/>
            <person name="Held B."/>
            <person name="Canessa P."/>
            <person name="Larrondo L.F."/>
            <person name="Schmoll M."/>
            <person name="Druzhinina I.S."/>
            <person name="Kubicek C.P."/>
            <person name="Gaskell J.A."/>
            <person name="Kersten P."/>
            <person name="St John F."/>
            <person name="Glasner J."/>
            <person name="Sabat G."/>
            <person name="Splinter BonDurant S."/>
            <person name="Syed K."/>
            <person name="Yadav J."/>
            <person name="Mgbeahuruike A.C."/>
            <person name="Kovalchuk A."/>
            <person name="Asiegbu F.O."/>
            <person name="Lackner G."/>
            <person name="Hoffmeister D."/>
            <person name="Rencoret J."/>
            <person name="Gutierrez A."/>
            <person name="Sun H."/>
            <person name="Lindquist E."/>
            <person name="Barry K."/>
            <person name="Riley R."/>
            <person name="Grigoriev I.V."/>
            <person name="Henrissat B."/>
            <person name="Kues U."/>
            <person name="Berka R.M."/>
            <person name="Martinez A.T."/>
            <person name="Covert S.F."/>
            <person name="Blanchette R.A."/>
            <person name="Cullen D."/>
        </authorList>
    </citation>
    <scope>NUCLEOTIDE SEQUENCE [LARGE SCALE GENOMIC DNA]</scope>
    <source>
        <strain evidence="4 5">11061_1 CR5-6</strain>
    </source>
</reference>
<feature type="signal peptide" evidence="3">
    <location>
        <begin position="1"/>
        <end position="21"/>
    </location>
</feature>